<dbReference type="EMBL" id="AP006840">
    <property type="protein sequence ID" value="BAD40036.1"/>
    <property type="molecule type" value="Genomic_DNA"/>
</dbReference>
<keyword evidence="2" id="KW-0805">Transcription regulation</keyword>
<dbReference type="InterPro" id="IPR013249">
    <property type="entry name" value="RNA_pol_sigma70_r4_t2"/>
</dbReference>
<protein>
    <submittedName>
        <fullName evidence="7">RNA polymerase ECF-type sigma factor</fullName>
    </submittedName>
</protein>
<dbReference type="PANTHER" id="PTHR43133">
    <property type="entry name" value="RNA POLYMERASE ECF-TYPE SIGMA FACTO"/>
    <property type="match status" value="1"/>
</dbReference>
<comment type="similarity">
    <text evidence="1">Belongs to the sigma-70 factor family. ECF subfamily.</text>
</comment>
<dbReference type="InterPro" id="IPR013325">
    <property type="entry name" value="RNA_pol_sigma_r2"/>
</dbReference>
<evidence type="ECO:0000313" key="8">
    <source>
        <dbReference type="Proteomes" id="UP000000417"/>
    </source>
</evidence>
<dbReference type="InterPro" id="IPR036388">
    <property type="entry name" value="WH-like_DNA-bd_sf"/>
</dbReference>
<evidence type="ECO:0000313" key="7">
    <source>
        <dbReference type="EMBL" id="BAD40036.1"/>
    </source>
</evidence>
<dbReference type="GO" id="GO:0016987">
    <property type="term" value="F:sigma factor activity"/>
    <property type="evidence" value="ECO:0007669"/>
    <property type="project" value="UniProtKB-KW"/>
</dbReference>
<dbReference type="PANTHER" id="PTHR43133:SF62">
    <property type="entry name" value="RNA POLYMERASE SIGMA FACTOR SIGZ"/>
    <property type="match status" value="1"/>
</dbReference>
<organism evidence="7 8">
    <name type="scientific">Symbiobacterium thermophilum (strain DSM 24528 / JCM 14929 / IAM 14863 / T)</name>
    <dbReference type="NCBI Taxonomy" id="292459"/>
    <lineage>
        <taxon>Bacteria</taxon>
        <taxon>Bacillati</taxon>
        <taxon>Bacillota</taxon>
        <taxon>Clostridia</taxon>
        <taxon>Eubacteriales</taxon>
        <taxon>Symbiobacteriaceae</taxon>
        <taxon>Symbiobacterium</taxon>
    </lineage>
</organism>
<dbReference type="GO" id="GO:0003677">
    <property type="term" value="F:DNA binding"/>
    <property type="evidence" value="ECO:0007669"/>
    <property type="project" value="InterPro"/>
</dbReference>
<keyword evidence="8" id="KW-1185">Reference proteome</keyword>
<evidence type="ECO:0000259" key="5">
    <source>
        <dbReference type="Pfam" id="PF04542"/>
    </source>
</evidence>
<gene>
    <name evidence="7" type="ordered locus">STH1051</name>
</gene>
<dbReference type="Proteomes" id="UP000000417">
    <property type="component" value="Chromosome"/>
</dbReference>
<reference evidence="7 8" key="1">
    <citation type="journal article" date="2004" name="Nucleic Acids Res.">
        <title>Genome sequence of Symbiobacterium thermophilum, an uncultivable bacterium that depends on microbial commensalism.</title>
        <authorList>
            <person name="Ueda K."/>
            <person name="Yamashita A."/>
            <person name="Ishikawa J."/>
            <person name="Shimada M."/>
            <person name="Watsuji T."/>
            <person name="Morimura K."/>
            <person name="Ikeda H."/>
            <person name="Hattori M."/>
            <person name="Beppu T."/>
        </authorList>
    </citation>
    <scope>NUCLEOTIDE SEQUENCE [LARGE SCALE GENOMIC DNA]</scope>
    <source>
        <strain evidence="8">T / IAM 14863</strain>
    </source>
</reference>
<dbReference type="InterPro" id="IPR013324">
    <property type="entry name" value="RNA_pol_sigma_r3/r4-like"/>
</dbReference>
<dbReference type="Pfam" id="PF04542">
    <property type="entry name" value="Sigma70_r2"/>
    <property type="match status" value="1"/>
</dbReference>
<name>Q67QK7_SYMTH</name>
<dbReference type="NCBIfam" id="TIGR02937">
    <property type="entry name" value="sigma70-ECF"/>
    <property type="match status" value="1"/>
</dbReference>
<evidence type="ECO:0000256" key="2">
    <source>
        <dbReference type="ARBA" id="ARBA00023015"/>
    </source>
</evidence>
<dbReference type="InterPro" id="IPR014284">
    <property type="entry name" value="RNA_pol_sigma-70_dom"/>
</dbReference>
<dbReference type="AlphaFoldDB" id="Q67QK7"/>
<dbReference type="GO" id="GO:0006352">
    <property type="term" value="P:DNA-templated transcription initiation"/>
    <property type="evidence" value="ECO:0007669"/>
    <property type="project" value="InterPro"/>
</dbReference>
<evidence type="ECO:0000256" key="1">
    <source>
        <dbReference type="ARBA" id="ARBA00010641"/>
    </source>
</evidence>
<dbReference type="CDD" id="cd06171">
    <property type="entry name" value="Sigma70_r4"/>
    <property type="match status" value="1"/>
</dbReference>
<evidence type="ECO:0000256" key="4">
    <source>
        <dbReference type="ARBA" id="ARBA00023163"/>
    </source>
</evidence>
<feature type="domain" description="RNA polymerase sigma-70 region 2" evidence="5">
    <location>
        <begin position="38"/>
        <end position="103"/>
    </location>
</feature>
<accession>Q67QK7</accession>
<dbReference type="InterPro" id="IPR039425">
    <property type="entry name" value="RNA_pol_sigma-70-like"/>
</dbReference>
<dbReference type="SUPFAM" id="SSF88946">
    <property type="entry name" value="Sigma2 domain of RNA polymerase sigma factors"/>
    <property type="match status" value="1"/>
</dbReference>
<dbReference type="HOGENOM" id="CLU_047691_9_3_9"/>
<sequence>MSWQARPGAQPLPAGDEEGRRIVRRLTAGDEEALGMMMESFGGALLQYAHRLVGDRHAAEEICQDALLKAWQQGEEFDQDGHLKAWLFRVARHRAIDCLRRRRSVVVEAFANQPAERAVHPEAEAERAWLTEAILDALAELPPPYQSVIQMRFFHDMGYREIAECLHIPIGTVKSRLNYGLKGLARILRARRISLDVLEH</sequence>
<dbReference type="InterPro" id="IPR007627">
    <property type="entry name" value="RNA_pol_sigma70_r2"/>
</dbReference>
<dbReference type="eggNOG" id="COG1595">
    <property type="taxonomic scope" value="Bacteria"/>
</dbReference>
<dbReference type="KEGG" id="sth:STH1051"/>
<evidence type="ECO:0000256" key="3">
    <source>
        <dbReference type="ARBA" id="ARBA00023082"/>
    </source>
</evidence>
<evidence type="ECO:0000259" key="6">
    <source>
        <dbReference type="Pfam" id="PF08281"/>
    </source>
</evidence>
<dbReference type="OrthoDB" id="9784984at2"/>
<dbReference type="RefSeq" id="WP_011195183.1">
    <property type="nucleotide sequence ID" value="NC_006177.1"/>
</dbReference>
<dbReference type="Gene3D" id="1.10.1740.10">
    <property type="match status" value="1"/>
</dbReference>
<keyword evidence="4" id="KW-0804">Transcription</keyword>
<dbReference type="Pfam" id="PF08281">
    <property type="entry name" value="Sigma70_r4_2"/>
    <property type="match status" value="1"/>
</dbReference>
<feature type="domain" description="RNA polymerase sigma factor 70 region 4 type 2" evidence="6">
    <location>
        <begin position="132"/>
        <end position="180"/>
    </location>
</feature>
<proteinExistence type="inferred from homology"/>
<dbReference type="SUPFAM" id="SSF88659">
    <property type="entry name" value="Sigma3 and sigma4 domains of RNA polymerase sigma factors"/>
    <property type="match status" value="1"/>
</dbReference>
<dbReference type="STRING" id="292459.STH1051"/>
<keyword evidence="3" id="KW-0731">Sigma factor</keyword>
<dbReference type="Gene3D" id="1.10.10.10">
    <property type="entry name" value="Winged helix-like DNA-binding domain superfamily/Winged helix DNA-binding domain"/>
    <property type="match status" value="1"/>
</dbReference>